<keyword evidence="3" id="KW-1185">Reference proteome</keyword>
<evidence type="ECO:0000256" key="1">
    <source>
        <dbReference type="SAM" id="MobiDB-lite"/>
    </source>
</evidence>
<feature type="compositionally biased region" description="Polar residues" evidence="1">
    <location>
        <begin position="77"/>
        <end position="96"/>
    </location>
</feature>
<organism evidence="2 3">
    <name type="scientific">Gordonia spumicola</name>
    <dbReference type="NCBI Taxonomy" id="589161"/>
    <lineage>
        <taxon>Bacteria</taxon>
        <taxon>Bacillati</taxon>
        <taxon>Actinomycetota</taxon>
        <taxon>Actinomycetes</taxon>
        <taxon>Mycobacteriales</taxon>
        <taxon>Gordoniaceae</taxon>
        <taxon>Gordonia</taxon>
    </lineage>
</organism>
<evidence type="ECO:0000313" key="2">
    <source>
        <dbReference type="EMBL" id="GEE01569.1"/>
    </source>
</evidence>
<reference evidence="3" key="1">
    <citation type="submission" date="2019-06" db="EMBL/GenBank/DDBJ databases">
        <title>Gordonia isolated from sludge of a wastewater treatment plant.</title>
        <authorList>
            <person name="Tamura T."/>
            <person name="Aoyama K."/>
            <person name="Kang Y."/>
            <person name="Saito S."/>
            <person name="Akiyama N."/>
            <person name="Yazawa K."/>
            <person name="Gonoi T."/>
            <person name="Mikami Y."/>
        </authorList>
    </citation>
    <scope>NUCLEOTIDE SEQUENCE [LARGE SCALE GENOMIC DNA]</scope>
    <source>
        <strain evidence="3">NBRC 107696</strain>
    </source>
</reference>
<evidence type="ECO:0000313" key="3">
    <source>
        <dbReference type="Proteomes" id="UP000444960"/>
    </source>
</evidence>
<dbReference type="Proteomes" id="UP000444960">
    <property type="component" value="Unassembled WGS sequence"/>
</dbReference>
<gene>
    <name evidence="2" type="ORF">nbrc107696_20150</name>
</gene>
<dbReference type="AlphaFoldDB" id="A0A7I9V8F5"/>
<accession>A0A7I9V8F5</accession>
<sequence>MCTGPSEPFGGASPPTPLITVAGRGENSDRIRPNPPRPIARVEDEYGRPTRVELPRRASDLARGLATATAAAPAINHTGNGTVSLSPLSEPGSRNA</sequence>
<dbReference type="EMBL" id="BJOV01000003">
    <property type="protein sequence ID" value="GEE01569.1"/>
    <property type="molecule type" value="Genomic_DNA"/>
</dbReference>
<comment type="caution">
    <text evidence="2">The sequence shown here is derived from an EMBL/GenBank/DDBJ whole genome shotgun (WGS) entry which is preliminary data.</text>
</comment>
<feature type="region of interest" description="Disordered" evidence="1">
    <location>
        <begin position="68"/>
        <end position="96"/>
    </location>
</feature>
<protein>
    <submittedName>
        <fullName evidence="2">Uncharacterized protein</fullName>
    </submittedName>
</protein>
<proteinExistence type="predicted"/>
<feature type="region of interest" description="Disordered" evidence="1">
    <location>
        <begin position="1"/>
        <end position="42"/>
    </location>
</feature>
<name>A0A7I9V8F5_9ACTN</name>